<evidence type="ECO:0000259" key="10">
    <source>
        <dbReference type="PROSITE" id="PS50867"/>
    </source>
</evidence>
<feature type="domain" description="Post-SET" evidence="11">
    <location>
        <begin position="276"/>
        <end position="292"/>
    </location>
</feature>
<dbReference type="GeneID" id="118416000"/>
<dbReference type="GO" id="GO:0005634">
    <property type="term" value="C:nucleus"/>
    <property type="evidence" value="ECO:0007669"/>
    <property type="project" value="InterPro"/>
</dbReference>
<dbReference type="SMART" id="SM00317">
    <property type="entry name" value="SET"/>
    <property type="match status" value="1"/>
</dbReference>
<comment type="subcellular location">
    <subcellularLocation>
        <location evidence="1">Chromosome</location>
    </subcellularLocation>
</comment>
<gene>
    <name evidence="13" type="primary">LOC118416000</name>
</gene>
<protein>
    <submittedName>
        <fullName evidence="13">Histone-lysine N-methyltransferase SETMAR-like</fullName>
    </submittedName>
</protein>
<dbReference type="GO" id="GO:0005694">
    <property type="term" value="C:chromosome"/>
    <property type="evidence" value="ECO:0007669"/>
    <property type="project" value="UniProtKB-SubCell"/>
</dbReference>
<keyword evidence="12" id="KW-1185">Reference proteome</keyword>
<dbReference type="PANTHER" id="PTHR46223">
    <property type="entry name" value="HISTONE-LYSINE N-METHYLTRANSFERASE SUV39H"/>
    <property type="match status" value="1"/>
</dbReference>
<dbReference type="CDD" id="cd10544">
    <property type="entry name" value="SET_SETMAR"/>
    <property type="match status" value="1"/>
</dbReference>
<dbReference type="InterPro" id="IPR003616">
    <property type="entry name" value="Post-SET_dom"/>
</dbReference>
<keyword evidence="4" id="KW-0808">Transferase</keyword>
<keyword evidence="5" id="KW-0949">S-adenosyl-L-methionine</keyword>
<evidence type="ECO:0000256" key="7">
    <source>
        <dbReference type="ARBA" id="ARBA00022833"/>
    </source>
</evidence>
<dbReference type="PROSITE" id="PS50280">
    <property type="entry name" value="SET"/>
    <property type="match status" value="1"/>
</dbReference>
<dbReference type="PROSITE" id="PS50868">
    <property type="entry name" value="POST_SET"/>
    <property type="match status" value="1"/>
</dbReference>
<dbReference type="InterPro" id="IPR046341">
    <property type="entry name" value="SET_dom_sf"/>
</dbReference>
<evidence type="ECO:0000313" key="12">
    <source>
        <dbReference type="Proteomes" id="UP000001554"/>
    </source>
</evidence>
<dbReference type="SMART" id="SM00468">
    <property type="entry name" value="PreSET"/>
    <property type="match status" value="1"/>
</dbReference>
<dbReference type="RefSeq" id="XP_035676924.1">
    <property type="nucleotide sequence ID" value="XM_035821031.1"/>
</dbReference>
<evidence type="ECO:0000256" key="3">
    <source>
        <dbReference type="ARBA" id="ARBA00022603"/>
    </source>
</evidence>
<dbReference type="InterPro" id="IPR050973">
    <property type="entry name" value="H3K9_Histone-Lys_N-MTase"/>
</dbReference>
<name>A0A9J7MS67_BRAFL</name>
<keyword evidence="2" id="KW-0158">Chromosome</keyword>
<reference evidence="12" key="1">
    <citation type="journal article" date="2020" name="Nat. Ecol. Evol.">
        <title>Deeply conserved synteny resolves early events in vertebrate evolution.</title>
        <authorList>
            <person name="Simakov O."/>
            <person name="Marletaz F."/>
            <person name="Yue J.X."/>
            <person name="O'Connell B."/>
            <person name="Jenkins J."/>
            <person name="Brandt A."/>
            <person name="Calef R."/>
            <person name="Tung C.H."/>
            <person name="Huang T.K."/>
            <person name="Schmutz J."/>
            <person name="Satoh N."/>
            <person name="Yu J.K."/>
            <person name="Putnam N.H."/>
            <person name="Green R.E."/>
            <person name="Rokhsar D.S."/>
        </authorList>
    </citation>
    <scope>NUCLEOTIDE SEQUENCE [LARGE SCALE GENOMIC DNA]</scope>
    <source>
        <strain evidence="12">S238N-H82</strain>
    </source>
</reference>
<dbReference type="AlphaFoldDB" id="A0A9J7MS67"/>
<dbReference type="SUPFAM" id="SSF82199">
    <property type="entry name" value="SET domain"/>
    <property type="match status" value="1"/>
</dbReference>
<dbReference type="Pfam" id="PF05033">
    <property type="entry name" value="Pre-SET"/>
    <property type="match status" value="1"/>
</dbReference>
<reference evidence="13" key="2">
    <citation type="submission" date="2025-08" db="UniProtKB">
        <authorList>
            <consortium name="RefSeq"/>
        </authorList>
    </citation>
    <scope>IDENTIFICATION</scope>
    <source>
        <strain evidence="13">S238N-H82</strain>
        <tissue evidence="13">Testes</tissue>
    </source>
</reference>
<dbReference type="InterPro" id="IPR007728">
    <property type="entry name" value="Pre-SET_dom"/>
</dbReference>
<sequence>MSEVAMQHAHLVVADVCCGLENVAIPAHSDVEGTLLSDIKYTPTNVAGPGAPTDPSEIMYEGCDCQTPSCSTDCPCILRYGPTYDKTGCLLTEELEKTFRSKPILECNTSCQCGEPCSNRVAQKGVSLKLEVFRAPHKGWGVRAAERIPLGRFVCEYAGEVLGLEEAKKRTQNMKKEDMNYILTLREHVASGNIIETHIDPTYIGNVGRYINHSCSPNLLMLPVRVDSEVPKLALFAGKDIEVGEELSFDYSGEYGNVVNQGNLQKVTGQSKDSSKLKPCFCGSEMCTGFLPFDPSLYQVH</sequence>
<keyword evidence="3" id="KW-0489">Methyltransferase</keyword>
<organism evidence="12 13">
    <name type="scientific">Branchiostoma floridae</name>
    <name type="common">Florida lancelet</name>
    <name type="synonym">Amphioxus</name>
    <dbReference type="NCBI Taxonomy" id="7739"/>
    <lineage>
        <taxon>Eukaryota</taxon>
        <taxon>Metazoa</taxon>
        <taxon>Chordata</taxon>
        <taxon>Cephalochordata</taxon>
        <taxon>Leptocardii</taxon>
        <taxon>Amphioxiformes</taxon>
        <taxon>Branchiostomatidae</taxon>
        <taxon>Branchiostoma</taxon>
    </lineage>
</organism>
<evidence type="ECO:0000256" key="4">
    <source>
        <dbReference type="ARBA" id="ARBA00022679"/>
    </source>
</evidence>
<feature type="domain" description="SET" evidence="9">
    <location>
        <begin position="128"/>
        <end position="252"/>
    </location>
</feature>
<dbReference type="PANTHER" id="PTHR46223:SF3">
    <property type="entry name" value="HISTONE-LYSINE N-METHYLTRANSFERASE SET-23"/>
    <property type="match status" value="1"/>
</dbReference>
<evidence type="ECO:0000313" key="13">
    <source>
        <dbReference type="RefSeq" id="XP_035676924.1"/>
    </source>
</evidence>
<proteinExistence type="predicted"/>
<dbReference type="OMA" id="VDSMVPK"/>
<dbReference type="Gene3D" id="2.170.270.10">
    <property type="entry name" value="SET domain"/>
    <property type="match status" value="1"/>
</dbReference>
<dbReference type="Proteomes" id="UP000001554">
    <property type="component" value="Chromosome 5"/>
</dbReference>
<dbReference type="Pfam" id="PF00856">
    <property type="entry name" value="SET"/>
    <property type="match status" value="1"/>
</dbReference>
<evidence type="ECO:0000256" key="8">
    <source>
        <dbReference type="ARBA" id="ARBA00022853"/>
    </source>
</evidence>
<feature type="domain" description="Pre-SET" evidence="10">
    <location>
        <begin position="61"/>
        <end position="125"/>
    </location>
</feature>
<evidence type="ECO:0000256" key="6">
    <source>
        <dbReference type="ARBA" id="ARBA00022723"/>
    </source>
</evidence>
<accession>A0A9J7MS67</accession>
<evidence type="ECO:0000256" key="5">
    <source>
        <dbReference type="ARBA" id="ARBA00022691"/>
    </source>
</evidence>
<evidence type="ECO:0000256" key="1">
    <source>
        <dbReference type="ARBA" id="ARBA00004286"/>
    </source>
</evidence>
<keyword evidence="7" id="KW-0862">Zinc</keyword>
<evidence type="ECO:0000256" key="2">
    <source>
        <dbReference type="ARBA" id="ARBA00022454"/>
    </source>
</evidence>
<dbReference type="PROSITE" id="PS50867">
    <property type="entry name" value="PRE_SET"/>
    <property type="match status" value="1"/>
</dbReference>
<evidence type="ECO:0000259" key="9">
    <source>
        <dbReference type="PROSITE" id="PS50280"/>
    </source>
</evidence>
<dbReference type="OrthoDB" id="616263at2759"/>
<keyword evidence="8" id="KW-0156">Chromatin regulator</keyword>
<dbReference type="InterPro" id="IPR001214">
    <property type="entry name" value="SET_dom"/>
</dbReference>
<dbReference type="GO" id="GO:0032259">
    <property type="term" value="P:methylation"/>
    <property type="evidence" value="ECO:0007669"/>
    <property type="project" value="UniProtKB-KW"/>
</dbReference>
<dbReference type="GO" id="GO:0008270">
    <property type="term" value="F:zinc ion binding"/>
    <property type="evidence" value="ECO:0007669"/>
    <property type="project" value="InterPro"/>
</dbReference>
<dbReference type="KEGG" id="bfo:118416000"/>
<keyword evidence="6" id="KW-0479">Metal-binding</keyword>
<evidence type="ECO:0000259" key="11">
    <source>
        <dbReference type="PROSITE" id="PS50868"/>
    </source>
</evidence>
<dbReference type="GO" id="GO:0042054">
    <property type="term" value="F:histone methyltransferase activity"/>
    <property type="evidence" value="ECO:0007669"/>
    <property type="project" value="InterPro"/>
</dbReference>